<accession>A0A2T0B485</accession>
<dbReference type="Pfam" id="PF08874">
    <property type="entry name" value="DUF1835"/>
    <property type="match status" value="1"/>
</dbReference>
<feature type="domain" description="DUF1835" evidence="1">
    <location>
        <begin position="6"/>
        <end position="124"/>
    </location>
</feature>
<keyword evidence="4" id="KW-1185">Reference proteome</keyword>
<evidence type="ECO:0008006" key="5">
    <source>
        <dbReference type="Google" id="ProtNLM"/>
    </source>
</evidence>
<organism evidence="3 4">
    <name type="scientific">Clostridium luticellarii</name>
    <dbReference type="NCBI Taxonomy" id="1691940"/>
    <lineage>
        <taxon>Bacteria</taxon>
        <taxon>Bacillati</taxon>
        <taxon>Bacillota</taxon>
        <taxon>Clostridia</taxon>
        <taxon>Eubacteriales</taxon>
        <taxon>Clostridiaceae</taxon>
        <taxon>Clostridium</taxon>
    </lineage>
</organism>
<reference evidence="3 4" key="1">
    <citation type="submission" date="2018-03" db="EMBL/GenBank/DDBJ databases">
        <title>Genome sequence of Clostridium luticellarii DSM 29923.</title>
        <authorList>
            <person name="Poehlein A."/>
            <person name="Daniel R."/>
        </authorList>
    </citation>
    <scope>NUCLEOTIDE SEQUENCE [LARGE SCALE GENOMIC DNA]</scope>
    <source>
        <strain evidence="3 4">DSM 29923</strain>
    </source>
</reference>
<protein>
    <recommendedName>
        <fullName evidence="5">DUF1835 domain-containing protein</fullName>
    </recommendedName>
</protein>
<dbReference type="EMBL" id="PVXP01000117">
    <property type="protein sequence ID" value="PRR78699.1"/>
    <property type="molecule type" value="Genomic_DNA"/>
</dbReference>
<dbReference type="Proteomes" id="UP000237798">
    <property type="component" value="Unassembled WGS sequence"/>
</dbReference>
<evidence type="ECO:0000259" key="1">
    <source>
        <dbReference type="Pfam" id="PF08874"/>
    </source>
</evidence>
<evidence type="ECO:0000313" key="4">
    <source>
        <dbReference type="Proteomes" id="UP000237798"/>
    </source>
</evidence>
<gene>
    <name evidence="3" type="ORF">CLLU_36020</name>
</gene>
<proteinExistence type="predicted"/>
<comment type="caution">
    <text evidence="3">The sequence shown here is derived from an EMBL/GenBank/DDBJ whole genome shotgun (WGS) entry which is preliminary data.</text>
</comment>
<name>A0A2T0B485_9CLOT</name>
<dbReference type="Pfam" id="PF12395">
    <property type="entry name" value="DUF3658"/>
    <property type="match status" value="1"/>
</dbReference>
<feature type="domain" description="DUF3658" evidence="2">
    <location>
        <begin position="161"/>
        <end position="258"/>
    </location>
</feature>
<evidence type="ECO:0000259" key="2">
    <source>
        <dbReference type="Pfam" id="PF12395"/>
    </source>
</evidence>
<dbReference type="OrthoDB" id="343110at2"/>
<dbReference type="InterPro" id="IPR022123">
    <property type="entry name" value="DUF3658"/>
</dbReference>
<dbReference type="RefSeq" id="WP_106011132.1">
    <property type="nucleotide sequence ID" value="NZ_PVXP01000117.1"/>
</dbReference>
<dbReference type="InterPro" id="IPR014973">
    <property type="entry name" value="DUF1835"/>
</dbReference>
<sequence length="263" mass="30752">MAKGIIHICCSDSAWAGMRHAVKTGLLEGKKVVGFFDDLSNGPIDKLIELKERINWCKKIYIEENSIIFGEIQEYYKKLDDDLMKIKDEDIYIWYGNNAKEICGMLYILSTIKDKIHNLYTINVSDITYNIGKRNEYTPRAVGEVISKRLSEFTEIRKLMGPDRYSSLMALWERLKRENSILRICEGNEVKSVQLDYFDNMILRYTYKKFICSARTVGEVIGKAKNYVSDIFIFWRITELIKEGKIDYRGNLSLMRELKIKKS</sequence>
<evidence type="ECO:0000313" key="3">
    <source>
        <dbReference type="EMBL" id="PRR78699.1"/>
    </source>
</evidence>
<dbReference type="AlphaFoldDB" id="A0A2T0B485"/>